<dbReference type="Proteomes" id="UP000015103">
    <property type="component" value="Unassembled WGS sequence"/>
</dbReference>
<evidence type="ECO:0000256" key="1">
    <source>
        <dbReference type="SAM" id="MobiDB-lite"/>
    </source>
</evidence>
<organism evidence="2 3">
    <name type="scientific">Rhodnius prolixus</name>
    <name type="common">Triatomid bug</name>
    <dbReference type="NCBI Taxonomy" id="13249"/>
    <lineage>
        <taxon>Eukaryota</taxon>
        <taxon>Metazoa</taxon>
        <taxon>Ecdysozoa</taxon>
        <taxon>Arthropoda</taxon>
        <taxon>Hexapoda</taxon>
        <taxon>Insecta</taxon>
        <taxon>Pterygota</taxon>
        <taxon>Neoptera</taxon>
        <taxon>Paraneoptera</taxon>
        <taxon>Hemiptera</taxon>
        <taxon>Heteroptera</taxon>
        <taxon>Panheteroptera</taxon>
        <taxon>Cimicomorpha</taxon>
        <taxon>Reduviidae</taxon>
        <taxon>Triatominae</taxon>
        <taxon>Rhodnius</taxon>
    </lineage>
</organism>
<feature type="compositionally biased region" description="Polar residues" evidence="1">
    <location>
        <begin position="96"/>
        <end position="112"/>
    </location>
</feature>
<evidence type="ECO:0000313" key="2">
    <source>
        <dbReference type="EnsemblMetazoa" id="RPRC014926-PA"/>
    </source>
</evidence>
<protein>
    <submittedName>
        <fullName evidence="2">Ashwin</fullName>
    </submittedName>
</protein>
<dbReference type="GO" id="GO:0048598">
    <property type="term" value="P:embryonic morphogenesis"/>
    <property type="evidence" value="ECO:0007669"/>
    <property type="project" value="InterPro"/>
</dbReference>
<dbReference type="AlphaFoldDB" id="T1IF57"/>
<dbReference type="GeneID" id="141455478"/>
<dbReference type="EMBL" id="ACPB03001349">
    <property type="status" value="NOT_ANNOTATED_CDS"/>
    <property type="molecule type" value="Genomic_DNA"/>
</dbReference>
<dbReference type="VEuPathDB" id="VectorBase:RPRC014926"/>
<dbReference type="EnsemblMetazoa" id="RPRC014926-RA">
    <property type="protein sequence ID" value="RPRC014926-PA"/>
    <property type="gene ID" value="RPRC014926"/>
</dbReference>
<keyword evidence="3" id="KW-1185">Reference proteome</keyword>
<dbReference type="RefSeq" id="XP_073986686.1">
    <property type="nucleotide sequence ID" value="XM_074130585.1"/>
</dbReference>
<feature type="region of interest" description="Disordered" evidence="1">
    <location>
        <begin position="96"/>
        <end position="132"/>
    </location>
</feature>
<dbReference type="GO" id="GO:0072669">
    <property type="term" value="C:tRNA-splicing ligase complex"/>
    <property type="evidence" value="ECO:0007669"/>
    <property type="project" value="InterPro"/>
</dbReference>
<dbReference type="InParanoid" id="T1IF57"/>
<accession>T1IF57</accession>
<reference evidence="2" key="1">
    <citation type="submission" date="2015-05" db="UniProtKB">
        <authorList>
            <consortium name="EnsemblMetazoa"/>
        </authorList>
    </citation>
    <scope>IDENTIFICATION</scope>
</reference>
<proteinExistence type="predicted"/>
<dbReference type="OMA" id="ACCVKND"/>
<dbReference type="InterPro" id="IPR024887">
    <property type="entry name" value="Ashwin"/>
</dbReference>
<evidence type="ECO:0000313" key="3">
    <source>
        <dbReference type="Proteomes" id="UP000015103"/>
    </source>
</evidence>
<sequence>MEEKSESSASRCFKLLQPELMTIEELCEILRACCVKNDLTSYNKSELIELFKRVALPLPQREYSNNSWRERLLSKGQKRKVASTEERDNVKRLCATNGSTKFLPNNSNITVQTNKSTSSSRTPNTSRLKPPINIDNYTKKVLKLALPNSKNSDGSSSRKMIMKEKTEIKSQEKIINLPSKKIVLKGEGNEITSEERISKSTVKLSSEEKLTLSNGKHKRIVIDFSDSSTTTTKTPKLVNLKRSNSEITNSGKKVRRIVDI</sequence>
<dbReference type="HOGENOM" id="CLU_1070853_0_0_1"/>
<feature type="compositionally biased region" description="Low complexity" evidence="1">
    <location>
        <begin position="113"/>
        <end position="127"/>
    </location>
</feature>
<name>T1IF57_RHOPR</name>
<dbReference type="Pfam" id="PF15323">
    <property type="entry name" value="Ashwin"/>
    <property type="match status" value="1"/>
</dbReference>